<accession>A0A645GXV5</accession>
<sequence>MLVLHPDDDALGMHHVMHCGALGKELRIRGNFDTHRVDQ</sequence>
<reference evidence="1" key="1">
    <citation type="submission" date="2019-08" db="EMBL/GenBank/DDBJ databases">
        <authorList>
            <person name="Kucharzyk K."/>
            <person name="Murdoch R.W."/>
            <person name="Higgins S."/>
            <person name="Loffler F."/>
        </authorList>
    </citation>
    <scope>NUCLEOTIDE SEQUENCE</scope>
</reference>
<proteinExistence type="predicted"/>
<evidence type="ECO:0000313" key="1">
    <source>
        <dbReference type="EMBL" id="MPN31645.1"/>
    </source>
</evidence>
<gene>
    <name evidence="1" type="ORF">SDC9_179119</name>
</gene>
<dbReference type="EMBL" id="VSSQ01083253">
    <property type="protein sequence ID" value="MPN31645.1"/>
    <property type="molecule type" value="Genomic_DNA"/>
</dbReference>
<protein>
    <submittedName>
        <fullName evidence="1">Uncharacterized protein</fullName>
    </submittedName>
</protein>
<name>A0A645GXV5_9ZZZZ</name>
<comment type="caution">
    <text evidence="1">The sequence shown here is derived from an EMBL/GenBank/DDBJ whole genome shotgun (WGS) entry which is preliminary data.</text>
</comment>
<organism evidence="1">
    <name type="scientific">bioreactor metagenome</name>
    <dbReference type="NCBI Taxonomy" id="1076179"/>
    <lineage>
        <taxon>unclassified sequences</taxon>
        <taxon>metagenomes</taxon>
        <taxon>ecological metagenomes</taxon>
    </lineage>
</organism>
<dbReference type="AlphaFoldDB" id="A0A645GXV5"/>